<comment type="similarity">
    <text evidence="2">Belongs to the UPF0389 family.</text>
</comment>
<evidence type="ECO:0000256" key="2">
    <source>
        <dbReference type="ARBA" id="ARBA00007363"/>
    </source>
</evidence>
<comment type="subcellular location">
    <subcellularLocation>
        <location evidence="1">Membrane</location>
        <topology evidence="1">Single-pass membrane protein</topology>
    </subcellularLocation>
</comment>
<dbReference type="Proteomes" id="UP001458880">
    <property type="component" value="Unassembled WGS sequence"/>
</dbReference>
<gene>
    <name evidence="6" type="ORF">QE152_g38012</name>
</gene>
<proteinExistence type="inferred from homology"/>
<keyword evidence="7" id="KW-1185">Reference proteome</keyword>
<organism evidence="6 7">
    <name type="scientific">Popillia japonica</name>
    <name type="common">Japanese beetle</name>
    <dbReference type="NCBI Taxonomy" id="7064"/>
    <lineage>
        <taxon>Eukaryota</taxon>
        <taxon>Metazoa</taxon>
        <taxon>Ecdysozoa</taxon>
        <taxon>Arthropoda</taxon>
        <taxon>Hexapoda</taxon>
        <taxon>Insecta</taxon>
        <taxon>Pterygota</taxon>
        <taxon>Neoptera</taxon>
        <taxon>Endopterygota</taxon>
        <taxon>Coleoptera</taxon>
        <taxon>Polyphaga</taxon>
        <taxon>Scarabaeiformia</taxon>
        <taxon>Scarabaeidae</taxon>
        <taxon>Rutelinae</taxon>
        <taxon>Popillia</taxon>
    </lineage>
</organism>
<dbReference type="EMBL" id="JASPKY010000775">
    <property type="protein sequence ID" value="KAK9685476.1"/>
    <property type="molecule type" value="Genomic_DNA"/>
</dbReference>
<dbReference type="AlphaFoldDB" id="A0AAW1I8E8"/>
<reference evidence="6 7" key="1">
    <citation type="journal article" date="2024" name="BMC Genomics">
        <title>De novo assembly and annotation of Popillia japonica's genome with initial clues to its potential as an invasive pest.</title>
        <authorList>
            <person name="Cucini C."/>
            <person name="Boschi S."/>
            <person name="Funari R."/>
            <person name="Cardaioli E."/>
            <person name="Iannotti N."/>
            <person name="Marturano G."/>
            <person name="Paoli F."/>
            <person name="Bruttini M."/>
            <person name="Carapelli A."/>
            <person name="Frati F."/>
            <person name="Nardi F."/>
        </authorList>
    </citation>
    <scope>NUCLEOTIDE SEQUENCE [LARGE SCALE GENOMIC DNA]</scope>
    <source>
        <strain evidence="6">DMR45628</strain>
    </source>
</reference>
<evidence type="ECO:0000313" key="7">
    <source>
        <dbReference type="Proteomes" id="UP001458880"/>
    </source>
</evidence>
<keyword evidence="4" id="KW-1133">Transmembrane helix</keyword>
<comment type="caution">
    <text evidence="6">The sequence shown here is derived from an EMBL/GenBank/DDBJ whole genome shotgun (WGS) entry which is preliminary data.</text>
</comment>
<evidence type="ECO:0000256" key="1">
    <source>
        <dbReference type="ARBA" id="ARBA00004167"/>
    </source>
</evidence>
<dbReference type="InterPro" id="IPR009432">
    <property type="entry name" value="DUF1075"/>
</dbReference>
<name>A0AAW1I8E8_POPJA</name>
<dbReference type="PANTHER" id="PTHR13674">
    <property type="entry name" value="GROWTH AND TRANSFORMATION-DEPENDENT PROTEIN"/>
    <property type="match status" value="1"/>
</dbReference>
<dbReference type="Pfam" id="PF06388">
    <property type="entry name" value="DUF1075"/>
    <property type="match status" value="1"/>
</dbReference>
<evidence type="ECO:0000313" key="6">
    <source>
        <dbReference type="EMBL" id="KAK9685476.1"/>
    </source>
</evidence>
<keyword evidence="5" id="KW-0472">Membrane</keyword>
<keyword evidence="3" id="KW-0812">Transmembrane</keyword>
<evidence type="ECO:0000256" key="3">
    <source>
        <dbReference type="ARBA" id="ARBA00022692"/>
    </source>
</evidence>
<sequence length="130" mass="14651">MHLFGYPPSFNVGTLISRRCEAASRNVTVPTKRTVRLPGYQHKVNALEKKFLVWTGKYGRVEDVPSLLPASVVDRARSRMRIRVANLMMLCTAIASVVACQMGKAARARGESLQKQNLEWHRRIKSGEEV</sequence>
<evidence type="ECO:0000256" key="4">
    <source>
        <dbReference type="ARBA" id="ARBA00022989"/>
    </source>
</evidence>
<protein>
    <submittedName>
        <fullName evidence="6">Uncharacterized protein</fullName>
    </submittedName>
</protein>
<dbReference type="GO" id="GO:0016020">
    <property type="term" value="C:membrane"/>
    <property type="evidence" value="ECO:0007669"/>
    <property type="project" value="UniProtKB-SubCell"/>
</dbReference>
<accession>A0AAW1I8E8</accession>
<dbReference type="PANTHER" id="PTHR13674:SF5">
    <property type="entry name" value="UPF0389 PROTEIN CG9231"/>
    <property type="match status" value="1"/>
</dbReference>
<evidence type="ECO:0000256" key="5">
    <source>
        <dbReference type="ARBA" id="ARBA00023136"/>
    </source>
</evidence>